<organism evidence="1 2">
    <name type="scientific">Absicoccus porci</name>
    <dbReference type="NCBI Taxonomy" id="2486576"/>
    <lineage>
        <taxon>Bacteria</taxon>
        <taxon>Bacillati</taxon>
        <taxon>Bacillota</taxon>
        <taxon>Erysipelotrichia</taxon>
        <taxon>Erysipelotrichales</taxon>
        <taxon>Erysipelotrichaceae</taxon>
        <taxon>Absicoccus</taxon>
    </lineage>
</organism>
<name>A0A3N0I2I9_9FIRM</name>
<evidence type="ECO:0000313" key="2">
    <source>
        <dbReference type="Proteomes" id="UP000276568"/>
    </source>
</evidence>
<accession>A0A3N0I2I9</accession>
<comment type="caution">
    <text evidence="1">The sequence shown here is derived from an EMBL/GenBank/DDBJ whole genome shotgun (WGS) entry which is preliminary data.</text>
</comment>
<gene>
    <name evidence="1" type="ORF">EDX97_07980</name>
</gene>
<dbReference type="AlphaFoldDB" id="A0A3N0I2I9"/>
<evidence type="ECO:0000313" key="1">
    <source>
        <dbReference type="EMBL" id="RNM30710.1"/>
    </source>
</evidence>
<dbReference type="RefSeq" id="WP_128520617.1">
    <property type="nucleotide sequence ID" value="NZ_RJQC01000002.1"/>
</dbReference>
<dbReference type="EMBL" id="RJQC01000002">
    <property type="protein sequence ID" value="RNM30710.1"/>
    <property type="molecule type" value="Genomic_DNA"/>
</dbReference>
<reference evidence="1 2" key="1">
    <citation type="submission" date="2018-11" db="EMBL/GenBank/DDBJ databases">
        <title>Clostridium sp. nov., a member of the family Erysipelotrichaceae isolated from pig faeces.</title>
        <authorList>
            <person name="Chang Y.-H."/>
        </authorList>
    </citation>
    <scope>NUCLEOTIDE SEQUENCE [LARGE SCALE GENOMIC DNA]</scope>
    <source>
        <strain evidence="1 2">YH-panp20</strain>
    </source>
</reference>
<proteinExistence type="predicted"/>
<dbReference type="Proteomes" id="UP000276568">
    <property type="component" value="Unassembled WGS sequence"/>
</dbReference>
<dbReference type="OrthoDB" id="9803142at2"/>
<sequence length="143" mass="15696">MIIAKMNNMIHNLVEQKDIKETVLFESKTSVGYEHNVTLSEDPSTFAYLIILVTSGSSNSSRMCYAKKHGDVWYTNSSPTDYRNIYIAIGSQSGTSMKINTAEWVSKSLNYGCAIDSIIGVNRGGSLTLSDLVEIVKKAVVSC</sequence>
<protein>
    <submittedName>
        <fullName evidence="1">Uncharacterized protein</fullName>
    </submittedName>
</protein>
<keyword evidence="2" id="KW-1185">Reference proteome</keyword>